<name>W1P4K2_AMBTC</name>
<dbReference type="EMBL" id="KI394526">
    <property type="protein sequence ID" value="ERN02516.1"/>
    <property type="molecule type" value="Genomic_DNA"/>
</dbReference>
<accession>W1P4K2</accession>
<protein>
    <submittedName>
        <fullName evidence="2">Uncharacterized protein</fullName>
    </submittedName>
</protein>
<evidence type="ECO:0000313" key="2">
    <source>
        <dbReference type="EMBL" id="ERN02516.1"/>
    </source>
</evidence>
<dbReference type="Proteomes" id="UP000017836">
    <property type="component" value="Unassembled WGS sequence"/>
</dbReference>
<proteinExistence type="predicted"/>
<keyword evidence="3" id="KW-1185">Reference proteome</keyword>
<reference evidence="3" key="1">
    <citation type="journal article" date="2013" name="Science">
        <title>The Amborella genome and the evolution of flowering plants.</title>
        <authorList>
            <consortium name="Amborella Genome Project"/>
        </authorList>
    </citation>
    <scope>NUCLEOTIDE SEQUENCE [LARGE SCALE GENOMIC DNA]</scope>
</reference>
<evidence type="ECO:0000313" key="3">
    <source>
        <dbReference type="Proteomes" id="UP000017836"/>
    </source>
</evidence>
<feature type="region of interest" description="Disordered" evidence="1">
    <location>
        <begin position="48"/>
        <end position="79"/>
    </location>
</feature>
<dbReference type="Gramene" id="ERN02516">
    <property type="protein sequence ID" value="ERN02516"/>
    <property type="gene ID" value="AMTR_s00083p00066470"/>
</dbReference>
<feature type="region of interest" description="Disordered" evidence="1">
    <location>
        <begin position="1"/>
        <end position="23"/>
    </location>
</feature>
<evidence type="ECO:0000256" key="1">
    <source>
        <dbReference type="SAM" id="MobiDB-lite"/>
    </source>
</evidence>
<feature type="compositionally biased region" description="Basic residues" evidence="1">
    <location>
        <begin position="1"/>
        <end position="17"/>
    </location>
</feature>
<dbReference type="HOGENOM" id="CLU_2100173_0_0_1"/>
<gene>
    <name evidence="2" type="ORF">AMTR_s00083p00066470</name>
</gene>
<sequence length="116" mass="12337">MARRSKILLKPRKHSKTKASPIPVLSPEVLTPIQETIPETVVVESSASDHISKSAPLPPVEIAISPTDSPVEPVTVQSSTRSSLSQGDFFCTVIAEGDILDIETIREAPGDKGGHS</sequence>
<organism evidence="2 3">
    <name type="scientific">Amborella trichopoda</name>
    <dbReference type="NCBI Taxonomy" id="13333"/>
    <lineage>
        <taxon>Eukaryota</taxon>
        <taxon>Viridiplantae</taxon>
        <taxon>Streptophyta</taxon>
        <taxon>Embryophyta</taxon>
        <taxon>Tracheophyta</taxon>
        <taxon>Spermatophyta</taxon>
        <taxon>Magnoliopsida</taxon>
        <taxon>Amborellales</taxon>
        <taxon>Amborellaceae</taxon>
        <taxon>Amborella</taxon>
    </lineage>
</organism>
<dbReference type="AlphaFoldDB" id="W1P4K2"/>